<feature type="compositionally biased region" description="Low complexity" evidence="1">
    <location>
        <begin position="34"/>
        <end position="48"/>
    </location>
</feature>
<dbReference type="Gene3D" id="1.10.287.110">
    <property type="entry name" value="DnaJ domain"/>
    <property type="match status" value="1"/>
</dbReference>
<evidence type="ECO:0000256" key="1">
    <source>
        <dbReference type="SAM" id="MobiDB-lite"/>
    </source>
</evidence>
<dbReference type="SMART" id="SM00271">
    <property type="entry name" value="DnaJ"/>
    <property type="match status" value="1"/>
</dbReference>
<feature type="region of interest" description="Disordered" evidence="1">
    <location>
        <begin position="427"/>
        <end position="448"/>
    </location>
</feature>
<feature type="domain" description="J" evidence="2">
    <location>
        <begin position="165"/>
        <end position="231"/>
    </location>
</feature>
<sequence length="448" mass="48556">MTDDANHHASTTTSRIVVSAPVALHAVAPSLASRRSSSLSTPPAASAAGRRMERQRNARDCKTMTMNMNGAPSTIGRLSRLLLLFLSMIPLYYFSPSSWSSSSSSSLLLLLSMMHSSLPSSSSLTSRCCTSSPMALLTLISSSIIVAPQYSSSVLLAEGAKVVSSYYDTLELQPNASLQDIKKAYRRLAVLHHPDRNIGNEEQATIQFRQISEAYEVLSDEELRRQYDQSLKWGGDGAGANRDSFGGAKWSYEHRHNHHRDPFAQFNDVFKNDPFFAEAFKSLDDLFDKHFASSGQEGGERSRNKNVEKKNDDSGGGFLWNIAKNLFSNIEVTTTTSSTFGGQTTYSSTSRKYGSSSSSSSSHGSWNRGSGSGGGSGGSSSSSSYTSRSTRTVIQNGQRVTIQSLEKDGNKIEEKYLGETLIERKINGKTQDIGRISSSSGGGGGEEF</sequence>
<dbReference type="SUPFAM" id="SSF46565">
    <property type="entry name" value="Chaperone J-domain"/>
    <property type="match status" value="1"/>
</dbReference>
<feature type="compositionally biased region" description="Low complexity" evidence="1">
    <location>
        <begin position="337"/>
        <end position="369"/>
    </location>
</feature>
<dbReference type="EMBL" id="JALLBG020000113">
    <property type="protein sequence ID" value="KAL3763818.1"/>
    <property type="molecule type" value="Genomic_DNA"/>
</dbReference>
<feature type="compositionally biased region" description="Basic and acidic residues" evidence="1">
    <location>
        <begin position="298"/>
        <end position="313"/>
    </location>
</feature>
<accession>A0ABD3MIT5</accession>
<dbReference type="Proteomes" id="UP001530293">
    <property type="component" value="Unassembled WGS sequence"/>
</dbReference>
<name>A0ABD3MIT5_9STRA</name>
<reference evidence="3 4" key="1">
    <citation type="submission" date="2024-10" db="EMBL/GenBank/DDBJ databases">
        <title>Updated reference genomes for cyclostephanoid diatoms.</title>
        <authorList>
            <person name="Roberts W.R."/>
            <person name="Alverson A.J."/>
        </authorList>
    </citation>
    <scope>NUCLEOTIDE SEQUENCE [LARGE SCALE GENOMIC DNA]</scope>
    <source>
        <strain evidence="3 4">AJA232-27</strain>
    </source>
</reference>
<evidence type="ECO:0000313" key="4">
    <source>
        <dbReference type="Proteomes" id="UP001530293"/>
    </source>
</evidence>
<dbReference type="PANTHER" id="PTHR43948:SF10">
    <property type="entry name" value="MRJ, ISOFORM E"/>
    <property type="match status" value="1"/>
</dbReference>
<feature type="region of interest" description="Disordered" evidence="1">
    <location>
        <begin position="34"/>
        <end position="56"/>
    </location>
</feature>
<dbReference type="Pfam" id="PF00226">
    <property type="entry name" value="DnaJ"/>
    <property type="match status" value="1"/>
</dbReference>
<dbReference type="InterPro" id="IPR036869">
    <property type="entry name" value="J_dom_sf"/>
</dbReference>
<dbReference type="InterPro" id="IPR001623">
    <property type="entry name" value="DnaJ_domain"/>
</dbReference>
<feature type="compositionally biased region" description="Low complexity" evidence="1">
    <location>
        <begin position="379"/>
        <end position="392"/>
    </location>
</feature>
<protein>
    <recommendedName>
        <fullName evidence="2">J domain-containing protein</fullName>
    </recommendedName>
</protein>
<gene>
    <name evidence="3" type="ORF">ACHAWU_001878</name>
</gene>
<dbReference type="PRINTS" id="PR00625">
    <property type="entry name" value="JDOMAIN"/>
</dbReference>
<dbReference type="InterPro" id="IPR018253">
    <property type="entry name" value="DnaJ_domain_CS"/>
</dbReference>
<proteinExistence type="predicted"/>
<dbReference type="PANTHER" id="PTHR43948">
    <property type="entry name" value="DNAJ HOMOLOG SUBFAMILY B"/>
    <property type="match status" value="1"/>
</dbReference>
<dbReference type="PROSITE" id="PS50076">
    <property type="entry name" value="DNAJ_2"/>
    <property type="match status" value="1"/>
</dbReference>
<dbReference type="CDD" id="cd06257">
    <property type="entry name" value="DnaJ"/>
    <property type="match status" value="1"/>
</dbReference>
<dbReference type="AlphaFoldDB" id="A0ABD3MIT5"/>
<keyword evidence="4" id="KW-1185">Reference proteome</keyword>
<feature type="region of interest" description="Disordered" evidence="1">
    <location>
        <begin position="337"/>
        <end position="396"/>
    </location>
</feature>
<evidence type="ECO:0000313" key="3">
    <source>
        <dbReference type="EMBL" id="KAL3763818.1"/>
    </source>
</evidence>
<dbReference type="PROSITE" id="PS00636">
    <property type="entry name" value="DNAJ_1"/>
    <property type="match status" value="1"/>
</dbReference>
<organism evidence="3 4">
    <name type="scientific">Discostella pseudostelligera</name>
    <dbReference type="NCBI Taxonomy" id="259834"/>
    <lineage>
        <taxon>Eukaryota</taxon>
        <taxon>Sar</taxon>
        <taxon>Stramenopiles</taxon>
        <taxon>Ochrophyta</taxon>
        <taxon>Bacillariophyta</taxon>
        <taxon>Coscinodiscophyceae</taxon>
        <taxon>Thalassiosirophycidae</taxon>
        <taxon>Stephanodiscales</taxon>
        <taxon>Stephanodiscaceae</taxon>
        <taxon>Discostella</taxon>
    </lineage>
</organism>
<feature type="region of interest" description="Disordered" evidence="1">
    <location>
        <begin position="293"/>
        <end position="314"/>
    </location>
</feature>
<evidence type="ECO:0000259" key="2">
    <source>
        <dbReference type="PROSITE" id="PS50076"/>
    </source>
</evidence>
<comment type="caution">
    <text evidence="3">The sequence shown here is derived from an EMBL/GenBank/DDBJ whole genome shotgun (WGS) entry which is preliminary data.</text>
</comment>